<accession>A0A183VEX4</accession>
<dbReference type="GO" id="GO:0032981">
    <property type="term" value="P:mitochondrial respiratory chain complex I assembly"/>
    <property type="evidence" value="ECO:0007669"/>
    <property type="project" value="InterPro"/>
</dbReference>
<evidence type="ECO:0000256" key="1">
    <source>
        <dbReference type="ARBA" id="ARBA00004141"/>
    </source>
</evidence>
<evidence type="ECO:0000313" key="9">
    <source>
        <dbReference type="EMBL" id="VDM50618.1"/>
    </source>
</evidence>
<dbReference type="AlphaFoldDB" id="A0A183VEX4"/>
<keyword evidence="5 8" id="KW-0472">Membrane</keyword>
<dbReference type="PANTHER" id="PTHR13002:SF1">
    <property type="entry name" value="COMPLEX I ASSEMBLY FACTOR TIMMDC1, MITOCHONDRIAL"/>
    <property type="match status" value="1"/>
</dbReference>
<dbReference type="Proteomes" id="UP000050794">
    <property type="component" value="Unassembled WGS sequence"/>
</dbReference>
<comment type="subcellular location">
    <subcellularLocation>
        <location evidence="1">Membrane</location>
        <topology evidence="1">Multi-pass membrane protein</topology>
    </subcellularLocation>
</comment>
<evidence type="ECO:0000313" key="11">
    <source>
        <dbReference type="WBParaSite" id="TCNE_0001929801-mRNA-1"/>
    </source>
</evidence>
<organism evidence="10 11">
    <name type="scientific">Toxocara canis</name>
    <name type="common">Canine roundworm</name>
    <dbReference type="NCBI Taxonomy" id="6265"/>
    <lineage>
        <taxon>Eukaryota</taxon>
        <taxon>Metazoa</taxon>
        <taxon>Ecdysozoa</taxon>
        <taxon>Nematoda</taxon>
        <taxon>Chromadorea</taxon>
        <taxon>Rhabditida</taxon>
        <taxon>Spirurina</taxon>
        <taxon>Ascaridomorpha</taxon>
        <taxon>Ascaridoidea</taxon>
        <taxon>Toxocaridae</taxon>
        <taxon>Toxocara</taxon>
    </lineage>
</organism>
<evidence type="ECO:0000256" key="6">
    <source>
        <dbReference type="ARBA" id="ARBA00040778"/>
    </source>
</evidence>
<evidence type="ECO:0000256" key="2">
    <source>
        <dbReference type="ARBA" id="ARBA00008444"/>
    </source>
</evidence>
<dbReference type="EMBL" id="UYWY01026687">
    <property type="protein sequence ID" value="VDM50618.1"/>
    <property type="molecule type" value="Genomic_DNA"/>
</dbReference>
<evidence type="ECO:0000256" key="8">
    <source>
        <dbReference type="SAM" id="Phobius"/>
    </source>
</evidence>
<evidence type="ECO:0000256" key="4">
    <source>
        <dbReference type="ARBA" id="ARBA00022989"/>
    </source>
</evidence>
<protein>
    <recommendedName>
        <fullName evidence="6">Complex I assembly factor TIMMDC1, mitochondrial</fullName>
    </recommendedName>
    <alternativeName>
        <fullName evidence="7">Translocase of inner mitochondrial membrane domain-containing protein 1</fullName>
    </alternativeName>
</protein>
<reference evidence="11" key="1">
    <citation type="submission" date="2016-06" db="UniProtKB">
        <authorList>
            <consortium name="WormBaseParasite"/>
        </authorList>
    </citation>
    <scope>IDENTIFICATION</scope>
</reference>
<keyword evidence="10" id="KW-1185">Reference proteome</keyword>
<dbReference type="GO" id="GO:0016020">
    <property type="term" value="C:membrane"/>
    <property type="evidence" value="ECO:0007669"/>
    <property type="project" value="UniProtKB-SubCell"/>
</dbReference>
<feature type="transmembrane region" description="Helical" evidence="8">
    <location>
        <begin position="12"/>
        <end position="29"/>
    </location>
</feature>
<feature type="transmembrane region" description="Helical" evidence="8">
    <location>
        <begin position="95"/>
        <end position="117"/>
    </location>
</feature>
<feature type="transmembrane region" description="Helical" evidence="8">
    <location>
        <begin position="69"/>
        <end position="88"/>
    </location>
</feature>
<evidence type="ECO:0000313" key="10">
    <source>
        <dbReference type="Proteomes" id="UP000050794"/>
    </source>
</evidence>
<dbReference type="GO" id="GO:0005739">
    <property type="term" value="C:mitochondrion"/>
    <property type="evidence" value="ECO:0007669"/>
    <property type="project" value="TreeGrafter"/>
</dbReference>
<evidence type="ECO:0000256" key="3">
    <source>
        <dbReference type="ARBA" id="ARBA00022692"/>
    </source>
</evidence>
<evidence type="ECO:0000256" key="7">
    <source>
        <dbReference type="ARBA" id="ARBA00041344"/>
    </source>
</evidence>
<reference evidence="9 10" key="2">
    <citation type="submission" date="2018-11" db="EMBL/GenBank/DDBJ databases">
        <authorList>
            <consortium name="Pathogen Informatics"/>
        </authorList>
    </citation>
    <scope>NUCLEOTIDE SEQUENCE [LARGE SCALE GENOMIC DNA]</scope>
</reference>
<feature type="transmembrane region" description="Helical" evidence="8">
    <location>
        <begin position="129"/>
        <end position="149"/>
    </location>
</feature>
<evidence type="ECO:0000256" key="5">
    <source>
        <dbReference type="ARBA" id="ARBA00023136"/>
    </source>
</evidence>
<name>A0A183VEX4_TOXCA</name>
<dbReference type="WBParaSite" id="TCNE_0001929801-mRNA-1">
    <property type="protein sequence ID" value="TCNE_0001929801-mRNA-1"/>
    <property type="gene ID" value="TCNE_0001929801"/>
</dbReference>
<dbReference type="PANTHER" id="PTHR13002">
    <property type="entry name" value="C3ORF1 PROTEIN-RELATED"/>
    <property type="match status" value="1"/>
</dbReference>
<sequence>MERDVTVKMTRMAFAVGTFIGGMSGYATTRQRYEMYSSGRTYLSARDVLRRKWDYGIVMFVKHGFRTGLLSAALVGSVVLLTTHYALWRNRFSAWYFPVVSGANALLLHRASVGTVLSFPLGLMGSLKALGLGISSGLSLSAVVMLYAISIDKSVDETYAVFKHDYEEELRNEKKREDKLQAFMAEHNIPWRYTAIKKMREEEERRLFEEPD</sequence>
<keyword evidence="4 8" id="KW-1133">Transmembrane helix</keyword>
<gene>
    <name evidence="9" type="ORF">TCNE_LOCUS19297</name>
</gene>
<proteinExistence type="inferred from homology"/>
<dbReference type="InterPro" id="IPR055299">
    <property type="entry name" value="TIMMDC1"/>
</dbReference>
<comment type="similarity">
    <text evidence="2">Belongs to the Tim17/Tim22/Tim23 family.</text>
</comment>
<keyword evidence="3 8" id="KW-0812">Transmembrane</keyword>